<dbReference type="AlphaFoldDB" id="A0A166TGP8"/>
<evidence type="ECO:0000256" key="1">
    <source>
        <dbReference type="ARBA" id="ARBA00009431"/>
    </source>
</evidence>
<evidence type="ECO:0000256" key="6">
    <source>
        <dbReference type="RuleBase" id="RU361156"/>
    </source>
</evidence>
<evidence type="ECO:0000256" key="2">
    <source>
        <dbReference type="ARBA" id="ARBA00022645"/>
    </source>
</evidence>
<dbReference type="GO" id="GO:0006508">
    <property type="term" value="P:proteolysis"/>
    <property type="evidence" value="ECO:0007669"/>
    <property type="project" value="UniProtKB-KW"/>
</dbReference>
<evidence type="ECO:0000256" key="3">
    <source>
        <dbReference type="ARBA" id="ARBA00022670"/>
    </source>
</evidence>
<dbReference type="InterPro" id="IPR029058">
    <property type="entry name" value="AB_hydrolase_fold"/>
</dbReference>
<dbReference type="InterPro" id="IPR001563">
    <property type="entry name" value="Peptidase_S10"/>
</dbReference>
<sequence length="649" mass="70210">MPVKALLALLALACSAVAQSNFSLPSTWPQVYPGQPNATYGPTWQSYFEVTDPLPNITWCPPRTLPRSFAGNMPVQRAGHPNDTLFFWGFEKENGSLTASAHERLDEPWGIWLNGGPGSSSMAGLTLENGPIHINDDYSISANNYSWDTIADYVWIDQPVGTGWSTADATGYVADEDQMGIDFFNFLDNLVKVFPSLAKRPLHLTGESYAGTYIPYITKTYFGLKNPPVNLAKIAIGDGTLGSGVTFEILPVIAIIETYPQLIGYDTEVYSWFKEQEHLCGYDLNLTYPQTGGHFPDLQLVAPTDPNGPGARFKSKTSVRLSKAAFVKDVNTRLAKREEGGAQLQKLKRDLTGRANGTIDSWYGCDLYNEVIEYAVNYTYPWNLQAKDGSGFDFYNIPDALFPAAPQDPSVFLNDNRTRTAIHAPTSFDWVESIEYPFGNGSALGDPSVEPMAFLSELATNATKHNVGVVIYSGNDDSLVSHRGSEVVIQNTTFGGIQGFTRKPSTPWYDLSGTFAGIIHQERNWTYALVKGAGHLVPFYQPQSAYALAQQFIFGSNRTGFVSSSGVVGGESKALSGDILPEADAPIFIGSAVTQSSVYGASATVAAWNAFIATAAPTGDLAPTTTAHASSATRPASITTVPASSTAKY</sequence>
<evidence type="ECO:0000256" key="4">
    <source>
        <dbReference type="ARBA" id="ARBA00022801"/>
    </source>
</evidence>
<dbReference type="SUPFAM" id="SSF53474">
    <property type="entry name" value="alpha/beta-Hydrolases"/>
    <property type="match status" value="1"/>
</dbReference>
<dbReference type="STRING" id="436010.A0A166TGP8"/>
<dbReference type="GO" id="GO:0004185">
    <property type="term" value="F:serine-type carboxypeptidase activity"/>
    <property type="evidence" value="ECO:0007669"/>
    <property type="project" value="UniProtKB-UniRule"/>
</dbReference>
<keyword evidence="4 6" id="KW-0378">Hydrolase</keyword>
<proteinExistence type="inferred from homology"/>
<dbReference type="PRINTS" id="PR00724">
    <property type="entry name" value="CRBOXYPTASEC"/>
</dbReference>
<dbReference type="Gene3D" id="3.40.50.1820">
    <property type="entry name" value="alpha/beta hydrolase"/>
    <property type="match status" value="1"/>
</dbReference>
<keyword evidence="6" id="KW-0732">Signal</keyword>
<evidence type="ECO:0000256" key="5">
    <source>
        <dbReference type="ARBA" id="ARBA00023180"/>
    </source>
</evidence>
<feature type="signal peptide" evidence="6">
    <location>
        <begin position="1"/>
        <end position="18"/>
    </location>
</feature>
<accession>A0A166TGP8</accession>
<dbReference type="PROSITE" id="PS00131">
    <property type="entry name" value="CARBOXYPEPT_SER_SER"/>
    <property type="match status" value="1"/>
</dbReference>
<evidence type="ECO:0000313" key="8">
    <source>
        <dbReference type="Proteomes" id="UP000076532"/>
    </source>
</evidence>
<keyword evidence="2 6" id="KW-0121">Carboxypeptidase</keyword>
<name>A0A166TGP8_9AGAM</name>
<keyword evidence="8" id="KW-1185">Reference proteome</keyword>
<dbReference type="OrthoDB" id="443318at2759"/>
<reference evidence="7 8" key="1">
    <citation type="journal article" date="2016" name="Mol. Biol. Evol.">
        <title>Comparative Genomics of Early-Diverging Mushroom-Forming Fungi Provides Insights into the Origins of Lignocellulose Decay Capabilities.</title>
        <authorList>
            <person name="Nagy L.G."/>
            <person name="Riley R."/>
            <person name="Tritt A."/>
            <person name="Adam C."/>
            <person name="Daum C."/>
            <person name="Floudas D."/>
            <person name="Sun H."/>
            <person name="Yadav J.S."/>
            <person name="Pangilinan J."/>
            <person name="Larsson K.H."/>
            <person name="Matsuura K."/>
            <person name="Barry K."/>
            <person name="Labutti K."/>
            <person name="Kuo R."/>
            <person name="Ohm R.A."/>
            <person name="Bhattacharya S.S."/>
            <person name="Shirouzu T."/>
            <person name="Yoshinaga Y."/>
            <person name="Martin F.M."/>
            <person name="Grigoriev I.V."/>
            <person name="Hibbett D.S."/>
        </authorList>
    </citation>
    <scope>NUCLEOTIDE SEQUENCE [LARGE SCALE GENOMIC DNA]</scope>
    <source>
        <strain evidence="7 8">CBS 109695</strain>
    </source>
</reference>
<dbReference type="Pfam" id="PF00450">
    <property type="entry name" value="Peptidase_S10"/>
    <property type="match status" value="2"/>
</dbReference>
<dbReference type="EMBL" id="KV417493">
    <property type="protein sequence ID" value="KZP30597.1"/>
    <property type="molecule type" value="Genomic_DNA"/>
</dbReference>
<evidence type="ECO:0000313" key="7">
    <source>
        <dbReference type="EMBL" id="KZP30597.1"/>
    </source>
</evidence>
<comment type="similarity">
    <text evidence="1 6">Belongs to the peptidase S10 family.</text>
</comment>
<organism evidence="7 8">
    <name type="scientific">Athelia psychrophila</name>
    <dbReference type="NCBI Taxonomy" id="1759441"/>
    <lineage>
        <taxon>Eukaryota</taxon>
        <taxon>Fungi</taxon>
        <taxon>Dikarya</taxon>
        <taxon>Basidiomycota</taxon>
        <taxon>Agaricomycotina</taxon>
        <taxon>Agaricomycetes</taxon>
        <taxon>Agaricomycetidae</taxon>
        <taxon>Atheliales</taxon>
        <taxon>Atheliaceae</taxon>
        <taxon>Athelia</taxon>
    </lineage>
</organism>
<dbReference type="EC" id="3.4.16.-" evidence="6"/>
<dbReference type="InterPro" id="IPR018202">
    <property type="entry name" value="Ser_caboxypep_ser_AS"/>
</dbReference>
<gene>
    <name evidence="7" type="ORF">FIBSPDRAFT_725872</name>
</gene>
<protein>
    <recommendedName>
        <fullName evidence="6">Carboxypeptidase</fullName>
        <ecNumber evidence="6">3.4.16.-</ecNumber>
    </recommendedName>
</protein>
<keyword evidence="5" id="KW-0325">Glycoprotein</keyword>
<dbReference type="PANTHER" id="PTHR11802:SF479">
    <property type="entry name" value="CARBOXYPEPTIDASE"/>
    <property type="match status" value="1"/>
</dbReference>
<dbReference type="Proteomes" id="UP000076532">
    <property type="component" value="Unassembled WGS sequence"/>
</dbReference>
<keyword evidence="3 6" id="KW-0645">Protease</keyword>
<dbReference type="PANTHER" id="PTHR11802">
    <property type="entry name" value="SERINE PROTEASE FAMILY S10 SERINE CARBOXYPEPTIDASE"/>
    <property type="match status" value="1"/>
</dbReference>
<feature type="chain" id="PRO_5007748987" description="Carboxypeptidase" evidence="6">
    <location>
        <begin position="19"/>
        <end position="649"/>
    </location>
</feature>